<protein>
    <submittedName>
        <fullName evidence="2">Uncharacterized protein</fullName>
    </submittedName>
</protein>
<evidence type="ECO:0000313" key="3">
    <source>
        <dbReference type="Proteomes" id="UP001206925"/>
    </source>
</evidence>
<comment type="caution">
    <text evidence="2">The sequence shown here is derived from an EMBL/GenBank/DDBJ whole genome shotgun (WGS) entry which is preliminary data.</text>
</comment>
<keyword evidence="1" id="KW-0812">Transmembrane</keyword>
<dbReference type="EMBL" id="JAMZMK010001697">
    <property type="protein sequence ID" value="KAI7755142.1"/>
    <property type="molecule type" value="Genomic_DNA"/>
</dbReference>
<organism evidence="2 3">
    <name type="scientific">Ambrosia artemisiifolia</name>
    <name type="common">Common ragweed</name>
    <dbReference type="NCBI Taxonomy" id="4212"/>
    <lineage>
        <taxon>Eukaryota</taxon>
        <taxon>Viridiplantae</taxon>
        <taxon>Streptophyta</taxon>
        <taxon>Embryophyta</taxon>
        <taxon>Tracheophyta</taxon>
        <taxon>Spermatophyta</taxon>
        <taxon>Magnoliopsida</taxon>
        <taxon>eudicotyledons</taxon>
        <taxon>Gunneridae</taxon>
        <taxon>Pentapetalae</taxon>
        <taxon>asterids</taxon>
        <taxon>campanulids</taxon>
        <taxon>Asterales</taxon>
        <taxon>Asteraceae</taxon>
        <taxon>Asteroideae</taxon>
        <taxon>Heliantheae alliance</taxon>
        <taxon>Heliantheae</taxon>
        <taxon>Ambrosia</taxon>
    </lineage>
</organism>
<feature type="transmembrane region" description="Helical" evidence="1">
    <location>
        <begin position="55"/>
        <end position="75"/>
    </location>
</feature>
<keyword evidence="1" id="KW-0472">Membrane</keyword>
<proteinExistence type="predicted"/>
<keyword evidence="3" id="KW-1185">Reference proteome</keyword>
<accession>A0AAD5GTP6</accession>
<evidence type="ECO:0000313" key="2">
    <source>
        <dbReference type="EMBL" id="KAI7755142.1"/>
    </source>
</evidence>
<gene>
    <name evidence="2" type="ORF">M8C21_026012</name>
</gene>
<dbReference type="AlphaFoldDB" id="A0AAD5GTP6"/>
<evidence type="ECO:0000256" key="1">
    <source>
        <dbReference type="SAM" id="Phobius"/>
    </source>
</evidence>
<sequence length="125" mass="13558">VCSKTWRKINYNSSKPIFPTDRDSEIENIFDQTLGSHPVSEVFVLGSRVSKRYQFCVLSISPIITTVATTLMLFMNPNPFRSAAVVGWRGGDGEGEELDFLGSNFQIGVACGGVGGQGRVPNGVE</sequence>
<reference evidence="2" key="1">
    <citation type="submission" date="2022-06" db="EMBL/GenBank/DDBJ databases">
        <title>Uncovering the hologenomic basis of an extraordinary plant invasion.</title>
        <authorList>
            <person name="Bieker V.C."/>
            <person name="Martin M.D."/>
            <person name="Gilbert T."/>
            <person name="Hodgins K."/>
            <person name="Battlay P."/>
            <person name="Petersen B."/>
            <person name="Wilson J."/>
        </authorList>
    </citation>
    <scope>NUCLEOTIDE SEQUENCE</scope>
    <source>
        <strain evidence="2">AA19_3_7</strain>
        <tissue evidence="2">Leaf</tissue>
    </source>
</reference>
<name>A0AAD5GTP6_AMBAR</name>
<dbReference type="Proteomes" id="UP001206925">
    <property type="component" value="Unassembled WGS sequence"/>
</dbReference>
<keyword evidence="1" id="KW-1133">Transmembrane helix</keyword>
<feature type="non-terminal residue" evidence="2">
    <location>
        <position position="125"/>
    </location>
</feature>